<gene>
    <name evidence="1" type="ORF">MRB53_002698</name>
</gene>
<proteinExistence type="predicted"/>
<evidence type="ECO:0000313" key="2">
    <source>
        <dbReference type="Proteomes" id="UP001234297"/>
    </source>
</evidence>
<name>A0ACC2MVA6_PERAE</name>
<reference evidence="1 2" key="1">
    <citation type="journal article" date="2022" name="Hortic Res">
        <title>A haplotype resolved chromosomal level avocado genome allows analysis of novel avocado genes.</title>
        <authorList>
            <person name="Nath O."/>
            <person name="Fletcher S.J."/>
            <person name="Hayward A."/>
            <person name="Shaw L.M."/>
            <person name="Masouleh A.K."/>
            <person name="Furtado A."/>
            <person name="Henry R.J."/>
            <person name="Mitter N."/>
        </authorList>
    </citation>
    <scope>NUCLEOTIDE SEQUENCE [LARGE SCALE GENOMIC DNA]</scope>
    <source>
        <strain evidence="2">cv. Hass</strain>
    </source>
</reference>
<evidence type="ECO:0000313" key="1">
    <source>
        <dbReference type="EMBL" id="KAJ8649675.1"/>
    </source>
</evidence>
<protein>
    <submittedName>
        <fullName evidence="1">Uncharacterized protein</fullName>
    </submittedName>
</protein>
<dbReference type="EMBL" id="CM056809">
    <property type="protein sequence ID" value="KAJ8649675.1"/>
    <property type="molecule type" value="Genomic_DNA"/>
</dbReference>
<comment type="caution">
    <text evidence="1">The sequence shown here is derived from an EMBL/GenBank/DDBJ whole genome shotgun (WGS) entry which is preliminary data.</text>
</comment>
<dbReference type="Proteomes" id="UP001234297">
    <property type="component" value="Chromosome 1"/>
</dbReference>
<accession>A0ACC2MVA6</accession>
<organism evidence="1 2">
    <name type="scientific">Persea americana</name>
    <name type="common">Avocado</name>
    <dbReference type="NCBI Taxonomy" id="3435"/>
    <lineage>
        <taxon>Eukaryota</taxon>
        <taxon>Viridiplantae</taxon>
        <taxon>Streptophyta</taxon>
        <taxon>Embryophyta</taxon>
        <taxon>Tracheophyta</taxon>
        <taxon>Spermatophyta</taxon>
        <taxon>Magnoliopsida</taxon>
        <taxon>Magnoliidae</taxon>
        <taxon>Laurales</taxon>
        <taxon>Lauraceae</taxon>
        <taxon>Persea</taxon>
    </lineage>
</organism>
<keyword evidence="2" id="KW-1185">Reference proteome</keyword>
<sequence>MEAQWWSLHGRRVVDTSDRRLELQTNSSYGCNFQSEWCLIWTRGRHSLAVVKVYTRNARQGDSFSSKIRSASPMGRSLIPILCGELANLEKDAESRKSATKALKSYVRDLDARKIPLFLAQLAERKGPGQTDEYTITLYEILARVHGHNIVPHIDNIMLTIVTTLKSSAGSFPLHQACSKVVPAIAKHGIDPSIPEGEKAEIIRSLCNPLCDILMGPSETVAAGAALCLKALVESDGWQFAPDDVVNDICLRTVGALEEKLMQTNSHMGLAMALAKHNSLTVEAFARSLVLSGLQILTTGNANSQKRLSSIQMINFLIKCVDSRSIFSELVTIIHVMEKCQKDQMPFVRGAAYEALQTARMVAAEKGSKILKDSSPITGSNFSRRDNGRMKNLSSVRVDRSGSGSRSPRSLSPESRTITSFSGFDSFTESPLSTGQASCNYEYGRPANRRLWKNESGGVDVSLKDGLYSEVNSDCNFSKIYFDDIGDSELSDTERGCSEVFTNSVPVSPRCMETQSTNQSPQRHQLQYNIDDIFTTPRKFTHSLQDSDDCDLESLKKENQTMRSPTSSEVGGSPMREINGVDVSRNLSYEVEAKSSMRENEATQKDIVTDDDMGPDVLKFVSSTDDAPPDSTCKVLHEVGQKEKNAIGGVKLKARNIRKASLCLVCGLALVVPAVILLALWLDSEEECFNLVPT</sequence>